<dbReference type="Gene3D" id="3.40.50.620">
    <property type="entry name" value="HUPs"/>
    <property type="match status" value="1"/>
</dbReference>
<comment type="caution">
    <text evidence="4">The sequence shown here is derived from an EMBL/GenBank/DDBJ whole genome shotgun (WGS) entry which is preliminary data.</text>
</comment>
<feature type="domain" description="Cytidyltransferase-like" evidence="3">
    <location>
        <begin position="11"/>
        <end position="135"/>
    </location>
</feature>
<evidence type="ECO:0000256" key="1">
    <source>
        <dbReference type="ARBA" id="ARBA00022679"/>
    </source>
</evidence>
<name>A0A1G2R0P1_9BACT</name>
<accession>A0A1G2R0P1</accession>
<evidence type="ECO:0000256" key="2">
    <source>
        <dbReference type="ARBA" id="ARBA00022695"/>
    </source>
</evidence>
<dbReference type="PANTHER" id="PTHR43793:SF1">
    <property type="entry name" value="FAD SYNTHASE"/>
    <property type="match status" value="1"/>
</dbReference>
<dbReference type="EMBL" id="MHTV01000043">
    <property type="protein sequence ID" value="OHA65651.1"/>
    <property type="molecule type" value="Genomic_DNA"/>
</dbReference>
<evidence type="ECO:0000313" key="5">
    <source>
        <dbReference type="Proteomes" id="UP000178092"/>
    </source>
</evidence>
<dbReference type="InterPro" id="IPR004821">
    <property type="entry name" value="Cyt_trans-like"/>
</dbReference>
<dbReference type="InterPro" id="IPR050385">
    <property type="entry name" value="Archaeal_FAD_synthase"/>
</dbReference>
<keyword evidence="1" id="KW-0808">Transferase</keyword>
<keyword evidence="2" id="KW-0548">Nucleotidyltransferase</keyword>
<reference evidence="4 5" key="1">
    <citation type="journal article" date="2016" name="Nat. Commun.">
        <title>Thousands of microbial genomes shed light on interconnected biogeochemical processes in an aquifer system.</title>
        <authorList>
            <person name="Anantharaman K."/>
            <person name="Brown C.T."/>
            <person name="Hug L.A."/>
            <person name="Sharon I."/>
            <person name="Castelle C.J."/>
            <person name="Probst A.J."/>
            <person name="Thomas B.C."/>
            <person name="Singh A."/>
            <person name="Wilkins M.J."/>
            <person name="Karaoz U."/>
            <person name="Brodie E.L."/>
            <person name="Williams K.H."/>
            <person name="Hubbard S.S."/>
            <person name="Banfield J.F."/>
        </authorList>
    </citation>
    <scope>NUCLEOTIDE SEQUENCE [LARGE SCALE GENOMIC DNA]</scope>
</reference>
<organism evidence="4 5">
    <name type="scientific">Candidatus Wildermuthbacteria bacterium RIFCSPHIGHO2_02_FULL_45_25</name>
    <dbReference type="NCBI Taxonomy" id="1802450"/>
    <lineage>
        <taxon>Bacteria</taxon>
        <taxon>Candidatus Wildermuthiibacteriota</taxon>
    </lineage>
</organism>
<dbReference type="Pfam" id="PF01467">
    <property type="entry name" value="CTP_transf_like"/>
    <property type="match status" value="1"/>
</dbReference>
<evidence type="ECO:0000313" key="4">
    <source>
        <dbReference type="EMBL" id="OHA65651.1"/>
    </source>
</evidence>
<sequence length="144" mass="16416">MAIQAKKIVMVFGVFDGIHDGHRNLFEQARKYGDELVAVVCRDEMTTQLKGKLPKFSESERVATLKKDALIANAVLGDEYLSSYNILFQLKPNAICLGYDQQTLADDIVPWLKQQKLDIQVIRLKPYQPEMLHSSLLNQGWFGF</sequence>
<dbReference type="PANTHER" id="PTHR43793">
    <property type="entry name" value="FAD SYNTHASE"/>
    <property type="match status" value="1"/>
</dbReference>
<proteinExistence type="predicted"/>
<evidence type="ECO:0000259" key="3">
    <source>
        <dbReference type="Pfam" id="PF01467"/>
    </source>
</evidence>
<dbReference type="AlphaFoldDB" id="A0A1G2R0P1"/>
<dbReference type="InterPro" id="IPR014729">
    <property type="entry name" value="Rossmann-like_a/b/a_fold"/>
</dbReference>
<dbReference type="Proteomes" id="UP000178092">
    <property type="component" value="Unassembled WGS sequence"/>
</dbReference>
<dbReference type="NCBIfam" id="TIGR00125">
    <property type="entry name" value="cyt_tran_rel"/>
    <property type="match status" value="1"/>
</dbReference>
<dbReference type="GO" id="GO:0016779">
    <property type="term" value="F:nucleotidyltransferase activity"/>
    <property type="evidence" value="ECO:0007669"/>
    <property type="project" value="UniProtKB-KW"/>
</dbReference>
<gene>
    <name evidence="4" type="ORF">A3C04_01625</name>
</gene>
<dbReference type="SUPFAM" id="SSF52374">
    <property type="entry name" value="Nucleotidylyl transferase"/>
    <property type="match status" value="1"/>
</dbReference>
<protein>
    <recommendedName>
        <fullName evidence="3">Cytidyltransferase-like domain-containing protein</fullName>
    </recommendedName>
</protein>